<proteinExistence type="predicted"/>
<keyword evidence="1" id="KW-0812">Transmembrane</keyword>
<feature type="transmembrane region" description="Helical" evidence="1">
    <location>
        <begin position="17"/>
        <end position="38"/>
    </location>
</feature>
<dbReference type="Proteomes" id="UP000095283">
    <property type="component" value="Unplaced"/>
</dbReference>
<dbReference type="WBParaSite" id="Hba_07113">
    <property type="protein sequence ID" value="Hba_07113"/>
    <property type="gene ID" value="Hba_07113"/>
</dbReference>
<keyword evidence="1" id="KW-1133">Transmembrane helix</keyword>
<keyword evidence="1" id="KW-0472">Membrane</keyword>
<sequence>MGRGACPLFLILRNIHFFLSVGGPIIYSFSVSFFSLQFNPSSFLDSSMLLLFV</sequence>
<protein>
    <submittedName>
        <fullName evidence="3">Uncharacterized protein</fullName>
    </submittedName>
</protein>
<keyword evidence="2" id="KW-1185">Reference proteome</keyword>
<evidence type="ECO:0000256" key="1">
    <source>
        <dbReference type="SAM" id="Phobius"/>
    </source>
</evidence>
<reference evidence="3" key="1">
    <citation type="submission" date="2016-11" db="UniProtKB">
        <authorList>
            <consortium name="WormBaseParasite"/>
        </authorList>
    </citation>
    <scope>IDENTIFICATION</scope>
</reference>
<name>A0A1I7WPP7_HETBA</name>
<accession>A0A1I7WPP7</accession>
<dbReference type="AlphaFoldDB" id="A0A1I7WPP7"/>
<organism evidence="2 3">
    <name type="scientific">Heterorhabditis bacteriophora</name>
    <name type="common">Entomopathogenic nematode worm</name>
    <dbReference type="NCBI Taxonomy" id="37862"/>
    <lineage>
        <taxon>Eukaryota</taxon>
        <taxon>Metazoa</taxon>
        <taxon>Ecdysozoa</taxon>
        <taxon>Nematoda</taxon>
        <taxon>Chromadorea</taxon>
        <taxon>Rhabditida</taxon>
        <taxon>Rhabditina</taxon>
        <taxon>Rhabditomorpha</taxon>
        <taxon>Strongyloidea</taxon>
        <taxon>Heterorhabditidae</taxon>
        <taxon>Heterorhabditis</taxon>
    </lineage>
</organism>
<evidence type="ECO:0000313" key="3">
    <source>
        <dbReference type="WBParaSite" id="Hba_07113"/>
    </source>
</evidence>
<evidence type="ECO:0000313" key="2">
    <source>
        <dbReference type="Proteomes" id="UP000095283"/>
    </source>
</evidence>